<dbReference type="Proteomes" id="UP001380290">
    <property type="component" value="Unassembled WGS sequence"/>
</dbReference>
<dbReference type="RefSeq" id="WP_186520263.1">
    <property type="nucleotide sequence ID" value="NZ_JABWRF020000001.1"/>
</dbReference>
<dbReference type="Pfam" id="PF14255">
    <property type="entry name" value="Zn_ribbon_21"/>
    <property type="match status" value="1"/>
</dbReference>
<dbReference type="InterPro" id="IPR025990">
    <property type="entry name" value="zinc_ribbon_bacterial"/>
</dbReference>
<dbReference type="InterPro" id="IPR017143">
    <property type="entry name" value="UCP037225"/>
</dbReference>
<accession>A0ABU8QUU7</accession>
<dbReference type="EMBL" id="JBBHLC010000038">
    <property type="protein sequence ID" value="MEJ5864398.1"/>
    <property type="molecule type" value="Genomic_DNA"/>
</dbReference>
<evidence type="ECO:0000313" key="2">
    <source>
        <dbReference type="Proteomes" id="UP001380290"/>
    </source>
</evidence>
<keyword evidence="2" id="KW-1185">Reference proteome</keyword>
<reference evidence="1 2" key="1">
    <citation type="submission" date="2024-02" db="EMBL/GenBank/DDBJ databases">
        <title>Identification of pathogenicity and growth-promoting function of Pseudomonas putida variant.</title>
        <authorList>
            <person name="Sun J."/>
        </authorList>
    </citation>
    <scope>NUCLEOTIDE SEQUENCE [LARGE SCALE GENOMIC DNA]</scope>
    <source>
        <strain evidence="1 2">A03</strain>
    </source>
</reference>
<organism evidence="1 2">
    <name type="scientific">Pseudomonas farsensis</name>
    <dbReference type="NCBI Taxonomy" id="2745492"/>
    <lineage>
        <taxon>Bacteria</taxon>
        <taxon>Pseudomonadati</taxon>
        <taxon>Pseudomonadota</taxon>
        <taxon>Gammaproteobacteria</taxon>
        <taxon>Pseudomonadales</taxon>
        <taxon>Pseudomonadaceae</taxon>
        <taxon>Pseudomonas</taxon>
    </lineage>
</organism>
<gene>
    <name evidence="1" type="ORF">V7S98_14315</name>
</gene>
<comment type="caution">
    <text evidence="1">The sequence shown here is derived from an EMBL/GenBank/DDBJ whole genome shotgun (WGS) entry which is preliminary data.</text>
</comment>
<sequence length="60" mass="6848">MLETAIYDCPYCGEQVETTVDLSAGDQEYIEDCQVCCKPITFKLQVEGDEWMLDVYGEND</sequence>
<proteinExistence type="predicted"/>
<protein>
    <submittedName>
        <fullName evidence="1">CPXCG motif-containing cysteine-rich protein</fullName>
    </submittedName>
</protein>
<name>A0ABU8QUU7_9PSED</name>
<dbReference type="PIRSF" id="PIRSF037225">
    <property type="entry name" value="UCP037225"/>
    <property type="match status" value="1"/>
</dbReference>
<evidence type="ECO:0000313" key="1">
    <source>
        <dbReference type="EMBL" id="MEJ5864398.1"/>
    </source>
</evidence>